<dbReference type="Gene3D" id="3.40.50.300">
    <property type="entry name" value="P-loop containing nucleotide triphosphate hydrolases"/>
    <property type="match status" value="2"/>
</dbReference>
<dbReference type="EMBL" id="CP013652">
    <property type="protein sequence ID" value="ALS25307.1"/>
    <property type="molecule type" value="Genomic_DNA"/>
</dbReference>
<keyword evidence="5" id="KW-0408">Iron</keyword>
<evidence type="ECO:0000313" key="10">
    <source>
        <dbReference type="Proteomes" id="UP000061660"/>
    </source>
</evidence>
<evidence type="ECO:0000256" key="2">
    <source>
        <dbReference type="ARBA" id="ARBA00022448"/>
    </source>
</evidence>
<feature type="domain" description="AAA+ ATPase" evidence="8">
    <location>
        <begin position="42"/>
        <end position="219"/>
    </location>
</feature>
<keyword evidence="3" id="KW-1003">Cell membrane</keyword>
<dbReference type="InterPro" id="IPR051535">
    <property type="entry name" value="Siderophore_ABC-ATPase"/>
</dbReference>
<dbReference type="PANTHER" id="PTHR42771">
    <property type="entry name" value="IRON(3+)-HYDROXAMATE IMPORT ATP-BINDING PROTEIN FHUC"/>
    <property type="match status" value="1"/>
</dbReference>
<dbReference type="Proteomes" id="UP000061660">
    <property type="component" value="Chromosome"/>
</dbReference>
<accession>A0A0U2INU2</accession>
<dbReference type="Pfam" id="PF13304">
    <property type="entry name" value="AAA_21"/>
    <property type="match status" value="1"/>
</dbReference>
<dbReference type="GO" id="GO:0005886">
    <property type="term" value="C:plasma membrane"/>
    <property type="evidence" value="ECO:0007669"/>
    <property type="project" value="UniProtKB-SubCell"/>
</dbReference>
<keyword evidence="4" id="KW-0410">Iron transport</keyword>
<dbReference type="InterPro" id="IPR003959">
    <property type="entry name" value="ATPase_AAA_core"/>
</dbReference>
<evidence type="ECO:0000256" key="7">
    <source>
        <dbReference type="ARBA" id="ARBA00023136"/>
    </source>
</evidence>
<dbReference type="STRING" id="162209.IJ22_50480"/>
<reference evidence="10" key="1">
    <citation type="submission" date="2015-12" db="EMBL/GenBank/DDBJ databases">
        <title>Complete genome sequences of two moderately thermophilic Paenibacillus species.</title>
        <authorList>
            <person name="Butler R.III."/>
            <person name="Wang J."/>
            <person name="Stark B.C."/>
            <person name="Pombert J.-F."/>
        </authorList>
    </citation>
    <scope>NUCLEOTIDE SEQUENCE [LARGE SCALE GENOMIC DNA]</scope>
    <source>
        <strain evidence="10">32O-Y</strain>
    </source>
</reference>
<keyword evidence="6" id="KW-0406">Ion transport</keyword>
<dbReference type="GO" id="GO:0006826">
    <property type="term" value="P:iron ion transport"/>
    <property type="evidence" value="ECO:0007669"/>
    <property type="project" value="UniProtKB-KW"/>
</dbReference>
<dbReference type="AlphaFoldDB" id="A0A0U2INU2"/>
<evidence type="ECO:0000256" key="5">
    <source>
        <dbReference type="ARBA" id="ARBA00023004"/>
    </source>
</evidence>
<dbReference type="OrthoDB" id="9784297at2"/>
<reference evidence="9 10" key="2">
    <citation type="journal article" date="2016" name="Genome Announc.">
        <title>Complete Genome Sequences of Two Interactive Moderate Thermophiles, Paenibacillus napthalenovorans 32O-Y and Paenibacillus sp. 32O-W.</title>
        <authorList>
            <person name="Butler R.R.III."/>
            <person name="Wang J."/>
            <person name="Stark B.C."/>
            <person name="Pombert J.F."/>
        </authorList>
    </citation>
    <scope>NUCLEOTIDE SEQUENCE [LARGE SCALE GENOMIC DNA]</scope>
    <source>
        <strain evidence="9 10">32O-Y</strain>
    </source>
</reference>
<proteinExistence type="predicted"/>
<protein>
    <submittedName>
        <fullName evidence="9">ATPase AAA</fullName>
    </submittedName>
</protein>
<keyword evidence="7" id="KW-0472">Membrane</keyword>
<keyword evidence="2" id="KW-0813">Transport</keyword>
<name>A0A0U2INU2_9BACL</name>
<evidence type="ECO:0000256" key="3">
    <source>
        <dbReference type="ARBA" id="ARBA00022475"/>
    </source>
</evidence>
<dbReference type="PANTHER" id="PTHR42771:SF2">
    <property type="entry name" value="IRON(3+)-HYDROXAMATE IMPORT ATP-BINDING PROTEIN FHUC"/>
    <property type="match status" value="1"/>
</dbReference>
<organism evidence="9 10">
    <name type="scientific">Paenibacillus naphthalenovorans</name>
    <dbReference type="NCBI Taxonomy" id="162209"/>
    <lineage>
        <taxon>Bacteria</taxon>
        <taxon>Bacillati</taxon>
        <taxon>Bacillota</taxon>
        <taxon>Bacilli</taxon>
        <taxon>Bacillales</taxon>
        <taxon>Paenibacillaceae</taxon>
        <taxon>Paenibacillus</taxon>
    </lineage>
</organism>
<dbReference type="InterPro" id="IPR003593">
    <property type="entry name" value="AAA+_ATPase"/>
</dbReference>
<dbReference type="RefSeq" id="WP_062410690.1">
    <property type="nucleotide sequence ID" value="NZ_CP013652.1"/>
</dbReference>
<evidence type="ECO:0000313" key="9">
    <source>
        <dbReference type="EMBL" id="ALS25307.1"/>
    </source>
</evidence>
<evidence type="ECO:0000256" key="6">
    <source>
        <dbReference type="ARBA" id="ARBA00023065"/>
    </source>
</evidence>
<comment type="subcellular location">
    <subcellularLocation>
        <location evidence="1">Cell membrane</location>
        <topology evidence="1">Peripheral membrane protein</topology>
    </subcellularLocation>
</comment>
<dbReference type="PATRIC" id="fig|162209.4.peg.5332"/>
<evidence type="ECO:0000256" key="4">
    <source>
        <dbReference type="ARBA" id="ARBA00022496"/>
    </source>
</evidence>
<dbReference type="SUPFAM" id="SSF52540">
    <property type="entry name" value="P-loop containing nucleoside triphosphate hydrolases"/>
    <property type="match status" value="1"/>
</dbReference>
<dbReference type="SMART" id="SM00382">
    <property type="entry name" value="AAA"/>
    <property type="match status" value="1"/>
</dbReference>
<gene>
    <name evidence="9" type="ORF">IJ22_50480</name>
</gene>
<keyword evidence="10" id="KW-1185">Reference proteome</keyword>
<dbReference type="KEGG" id="pnp:IJ22_50480"/>
<dbReference type="InterPro" id="IPR027417">
    <property type="entry name" value="P-loop_NTPase"/>
</dbReference>
<sequence>MVFREQHAYLRSIELLRDRIPSFTAYPFNLPSLRELTSLPLHPKVTYIIGENGMGKSTLLEAAAIAWGFNPEGGSLHFTFSTRSSHSELHRYIRLVRGVRKPKDGFFFRAETYYNLATNIDEMDREQSSAPPIIRSYGDKSLHEQSHGESFFAAFLHRFGGNGLYILDEPEAALSPFKQLSMLARIHALVNRNSQFIISTHSPILMGYPDALMYNLTDKGIEQITLEETDHYIIMKQFLLNRERMLKELFADVE</sequence>
<evidence type="ECO:0000256" key="1">
    <source>
        <dbReference type="ARBA" id="ARBA00004202"/>
    </source>
</evidence>
<evidence type="ECO:0000259" key="8">
    <source>
        <dbReference type="SMART" id="SM00382"/>
    </source>
</evidence>